<organism evidence="1 2">
    <name type="scientific">Flavobacterium micromati</name>
    <dbReference type="NCBI Taxonomy" id="229205"/>
    <lineage>
        <taxon>Bacteria</taxon>
        <taxon>Pseudomonadati</taxon>
        <taxon>Bacteroidota</taxon>
        <taxon>Flavobacteriia</taxon>
        <taxon>Flavobacteriales</taxon>
        <taxon>Flavobacteriaceae</taxon>
        <taxon>Flavobacterium</taxon>
    </lineage>
</organism>
<proteinExistence type="predicted"/>
<dbReference type="AlphaFoldDB" id="A0A1M5P478"/>
<gene>
    <name evidence="1" type="ORF">SAMN05444372_11255</name>
</gene>
<evidence type="ECO:0000313" key="1">
    <source>
        <dbReference type="EMBL" id="SHG96507.1"/>
    </source>
</evidence>
<sequence>MKKRIFSIPRNGEMPPDFEAVTTTGKIKFSDYNKRLGSFSYYSATRIVKSGD</sequence>
<dbReference type="RefSeq" id="WP_170857238.1">
    <property type="nucleotide sequence ID" value="NZ_FQWF01000012.1"/>
</dbReference>
<keyword evidence="2" id="KW-1185">Reference proteome</keyword>
<evidence type="ECO:0000313" key="2">
    <source>
        <dbReference type="Proteomes" id="UP000184020"/>
    </source>
</evidence>
<name>A0A1M5P478_9FLAO</name>
<protein>
    <submittedName>
        <fullName evidence="1">Uncharacterized protein</fullName>
    </submittedName>
</protein>
<accession>A0A1M5P478</accession>
<reference evidence="2" key="1">
    <citation type="submission" date="2016-11" db="EMBL/GenBank/DDBJ databases">
        <authorList>
            <person name="Varghese N."/>
            <person name="Submissions S."/>
        </authorList>
    </citation>
    <scope>NUCLEOTIDE SEQUENCE [LARGE SCALE GENOMIC DNA]</scope>
    <source>
        <strain evidence="2">DSM 17659</strain>
    </source>
</reference>
<dbReference type="EMBL" id="FQWF01000012">
    <property type="protein sequence ID" value="SHG96507.1"/>
    <property type="molecule type" value="Genomic_DNA"/>
</dbReference>
<dbReference type="Proteomes" id="UP000184020">
    <property type="component" value="Unassembled WGS sequence"/>
</dbReference>